<gene>
    <name evidence="2" type="ORF">BECKMB1821H_GA0114242_100155</name>
    <name evidence="1" type="ORF">BECKMB1821I_GA0114274_100756</name>
</gene>
<reference evidence="1" key="1">
    <citation type="submission" date="2019-02" db="EMBL/GenBank/DDBJ databases">
        <authorList>
            <person name="Gruber-Vodicka R. H."/>
            <person name="Seah K. B. B."/>
        </authorList>
    </citation>
    <scope>NUCLEOTIDE SEQUENCE</scope>
    <source>
        <strain evidence="2">BECK_BZ198</strain>
        <strain evidence="1">BECK_BZ199</strain>
    </source>
</reference>
<evidence type="ECO:0000313" key="1">
    <source>
        <dbReference type="EMBL" id="VFK28857.1"/>
    </source>
</evidence>
<sequence>MTKQKERKLSYRRVIWPTENQTDLEQHLRKVHESFTTTKQRTFSYSEGDIQGAKIAFEGDAGGLFAHLTSYVHHQPASVVPYPGDAESNETDLHMPPEKHNFSGKEIFFLIEGNDVVLCANNLHENAVTSYIKDILRKAGKENLTTLFSIEPVANVDKLRVLREEGVKAISLGASIYEATLRYEERKTTRMTMLNEAARAFMAHFGKDFDEKEMENLSVKVEYSFKPKKKGGELVGERMEAAAIRLVDEDDDGFKIVTQKENSVSANQLRLGKKVKFSPHGDTIFRSEAWEKLKKYMDELRDDGLLAQ</sequence>
<dbReference type="AlphaFoldDB" id="A0A450XHR5"/>
<accession>A0A450XHR5</accession>
<dbReference type="EMBL" id="CAADGH010000001">
    <property type="protein sequence ID" value="VFK74124.1"/>
    <property type="molecule type" value="Genomic_DNA"/>
</dbReference>
<dbReference type="EMBL" id="CAADFQ010000007">
    <property type="protein sequence ID" value="VFK28857.1"/>
    <property type="molecule type" value="Genomic_DNA"/>
</dbReference>
<evidence type="ECO:0000313" key="2">
    <source>
        <dbReference type="EMBL" id="VFK74124.1"/>
    </source>
</evidence>
<name>A0A450XHR5_9GAMM</name>
<protein>
    <submittedName>
        <fullName evidence="1">Uncharacterized protein</fullName>
    </submittedName>
</protein>
<proteinExistence type="predicted"/>
<organism evidence="1">
    <name type="scientific">Candidatus Kentrum sp. MB</name>
    <dbReference type="NCBI Taxonomy" id="2138164"/>
    <lineage>
        <taxon>Bacteria</taxon>
        <taxon>Pseudomonadati</taxon>
        <taxon>Pseudomonadota</taxon>
        <taxon>Gammaproteobacteria</taxon>
        <taxon>Candidatus Kentrum</taxon>
    </lineage>
</organism>